<dbReference type="InterPro" id="IPR009057">
    <property type="entry name" value="Homeodomain-like_sf"/>
</dbReference>
<protein>
    <recommendedName>
        <fullName evidence="5">HTH tetR-type domain-containing protein</fullName>
    </recommendedName>
</protein>
<proteinExistence type="predicted"/>
<gene>
    <name evidence="6" type="ORF">B7R25_13915</name>
</gene>
<feature type="domain" description="HTH tetR-type" evidence="5">
    <location>
        <begin position="20"/>
        <end position="80"/>
    </location>
</feature>
<dbReference type="InterPro" id="IPR001647">
    <property type="entry name" value="HTH_TetR"/>
</dbReference>
<keyword evidence="3" id="KW-0804">Transcription</keyword>
<comment type="caution">
    <text evidence="6">The sequence shown here is derived from an EMBL/GenBank/DDBJ whole genome shotgun (WGS) entry which is preliminary data.</text>
</comment>
<evidence type="ECO:0000256" key="2">
    <source>
        <dbReference type="ARBA" id="ARBA00023125"/>
    </source>
</evidence>
<dbReference type="PANTHER" id="PTHR30055:SF234">
    <property type="entry name" value="HTH-TYPE TRANSCRIPTIONAL REGULATOR BETI"/>
    <property type="match status" value="1"/>
</dbReference>
<evidence type="ECO:0000256" key="4">
    <source>
        <dbReference type="PROSITE-ProRule" id="PRU00335"/>
    </source>
</evidence>
<name>A0A3E0WAI5_9MICO</name>
<keyword evidence="1" id="KW-0805">Transcription regulation</keyword>
<accession>A0A3E0WAI5</accession>
<dbReference type="PANTHER" id="PTHR30055">
    <property type="entry name" value="HTH-TYPE TRANSCRIPTIONAL REGULATOR RUTR"/>
    <property type="match status" value="1"/>
</dbReference>
<dbReference type="GO" id="GO:0000976">
    <property type="term" value="F:transcription cis-regulatory region binding"/>
    <property type="evidence" value="ECO:0007669"/>
    <property type="project" value="TreeGrafter"/>
</dbReference>
<dbReference type="Pfam" id="PF13305">
    <property type="entry name" value="TetR_C_33"/>
    <property type="match status" value="1"/>
</dbReference>
<dbReference type="OrthoDB" id="9179041at2"/>
<dbReference type="GO" id="GO:0003700">
    <property type="term" value="F:DNA-binding transcription factor activity"/>
    <property type="evidence" value="ECO:0007669"/>
    <property type="project" value="TreeGrafter"/>
</dbReference>
<dbReference type="AlphaFoldDB" id="A0A3E0WAI5"/>
<dbReference type="EMBL" id="NBXE01000031">
    <property type="protein sequence ID" value="RFA25462.1"/>
    <property type="molecule type" value="Genomic_DNA"/>
</dbReference>
<reference evidence="6 7" key="1">
    <citation type="submission" date="2017-04" db="EMBL/GenBank/DDBJ databases">
        <title>Comparative genome analysis of Subtercola boreus.</title>
        <authorList>
            <person name="Cho Y.-J."/>
            <person name="Cho A."/>
            <person name="Kim O.-S."/>
            <person name="Lee J.-I."/>
        </authorList>
    </citation>
    <scope>NUCLEOTIDE SEQUENCE [LARGE SCALE GENOMIC DNA]</scope>
    <source>
        <strain evidence="6 7">P28004</strain>
    </source>
</reference>
<dbReference type="PROSITE" id="PS50977">
    <property type="entry name" value="HTH_TETR_2"/>
    <property type="match status" value="1"/>
</dbReference>
<dbReference type="RefSeq" id="WP_116419557.1">
    <property type="nucleotide sequence ID" value="NZ_NBXE01000031.1"/>
</dbReference>
<dbReference type="PRINTS" id="PR00455">
    <property type="entry name" value="HTHTETR"/>
</dbReference>
<organism evidence="6 7">
    <name type="scientific">Subtercola boreus</name>
    <dbReference type="NCBI Taxonomy" id="120213"/>
    <lineage>
        <taxon>Bacteria</taxon>
        <taxon>Bacillati</taxon>
        <taxon>Actinomycetota</taxon>
        <taxon>Actinomycetes</taxon>
        <taxon>Micrococcales</taxon>
        <taxon>Microbacteriaceae</taxon>
        <taxon>Subtercola</taxon>
    </lineage>
</organism>
<sequence>MPLTAQVPPSDPLYALYQPGDLRQAFIDAAVVMVRERGEERFSLNELARKLGVSAGAAYRHFANKEALLSTVCASGYAQLAHALREPLDDSVSAEARVMELALRYTRFAVANPDLFTMMFGTRTLDVEAVGEKTFAPLVEATKAAQENGVLPAGDTAVVSAAVWMTLHGLTTLHLNGRLATLGLDDDPDLLVRRYMGVIFPELGN</sequence>
<dbReference type="InterPro" id="IPR036271">
    <property type="entry name" value="Tet_transcr_reg_TetR-rel_C_sf"/>
</dbReference>
<dbReference type="SUPFAM" id="SSF46689">
    <property type="entry name" value="Homeodomain-like"/>
    <property type="match status" value="1"/>
</dbReference>
<dbReference type="SUPFAM" id="SSF48498">
    <property type="entry name" value="Tetracyclin repressor-like, C-terminal domain"/>
    <property type="match status" value="1"/>
</dbReference>
<evidence type="ECO:0000313" key="6">
    <source>
        <dbReference type="EMBL" id="RFA25462.1"/>
    </source>
</evidence>
<evidence type="ECO:0000313" key="7">
    <source>
        <dbReference type="Proteomes" id="UP000257080"/>
    </source>
</evidence>
<keyword evidence="2 4" id="KW-0238">DNA-binding</keyword>
<dbReference type="Gene3D" id="1.10.357.10">
    <property type="entry name" value="Tetracycline Repressor, domain 2"/>
    <property type="match status" value="1"/>
</dbReference>
<evidence type="ECO:0000259" key="5">
    <source>
        <dbReference type="PROSITE" id="PS50977"/>
    </source>
</evidence>
<dbReference type="Proteomes" id="UP000257080">
    <property type="component" value="Unassembled WGS sequence"/>
</dbReference>
<evidence type="ECO:0000256" key="3">
    <source>
        <dbReference type="ARBA" id="ARBA00023163"/>
    </source>
</evidence>
<dbReference type="InterPro" id="IPR025996">
    <property type="entry name" value="MT1864/Rv1816-like_C"/>
</dbReference>
<dbReference type="InterPro" id="IPR050109">
    <property type="entry name" value="HTH-type_TetR-like_transc_reg"/>
</dbReference>
<feature type="DNA-binding region" description="H-T-H motif" evidence="4">
    <location>
        <begin position="43"/>
        <end position="62"/>
    </location>
</feature>
<dbReference type="Pfam" id="PF00440">
    <property type="entry name" value="TetR_N"/>
    <property type="match status" value="1"/>
</dbReference>
<evidence type="ECO:0000256" key="1">
    <source>
        <dbReference type="ARBA" id="ARBA00023015"/>
    </source>
</evidence>